<proteinExistence type="predicted"/>
<protein>
    <submittedName>
        <fullName evidence="2">Uncharacterized protein</fullName>
    </submittedName>
</protein>
<evidence type="ECO:0000256" key="1">
    <source>
        <dbReference type="SAM" id="Phobius"/>
    </source>
</evidence>
<keyword evidence="1" id="KW-0472">Membrane</keyword>
<dbReference type="AlphaFoldDB" id="A0A6C0LKQ8"/>
<feature type="transmembrane region" description="Helical" evidence="1">
    <location>
        <begin position="130"/>
        <end position="153"/>
    </location>
</feature>
<evidence type="ECO:0000313" key="2">
    <source>
        <dbReference type="EMBL" id="QHU30281.1"/>
    </source>
</evidence>
<sequence>MNCGHCGSQIKLHQGKPLYRTCDAYVCSPACSRERVNVISILDPNLIHSSEWEKTNTKTPPPSLSRKYSYTGLNSLNITNDITKKQYYVKSNNTEDTEVIDEDYRLLAQNEIEQEKDTKKEKQCNSKLNIILNNISHGIATIVITVIALWGFIVSS</sequence>
<accession>A0A6C0LKQ8</accession>
<keyword evidence="1" id="KW-1133">Transmembrane helix</keyword>
<name>A0A6C0LKQ8_9ZZZZ</name>
<dbReference type="EMBL" id="MN740504">
    <property type="protein sequence ID" value="QHU30281.1"/>
    <property type="molecule type" value="Genomic_DNA"/>
</dbReference>
<keyword evidence="1" id="KW-0812">Transmembrane</keyword>
<organism evidence="2">
    <name type="scientific">viral metagenome</name>
    <dbReference type="NCBI Taxonomy" id="1070528"/>
    <lineage>
        <taxon>unclassified sequences</taxon>
        <taxon>metagenomes</taxon>
        <taxon>organismal metagenomes</taxon>
    </lineage>
</organism>
<reference evidence="2" key="1">
    <citation type="journal article" date="2020" name="Nature">
        <title>Giant virus diversity and host interactions through global metagenomics.</title>
        <authorList>
            <person name="Schulz F."/>
            <person name="Roux S."/>
            <person name="Paez-Espino D."/>
            <person name="Jungbluth S."/>
            <person name="Walsh D.A."/>
            <person name="Denef V.J."/>
            <person name="McMahon K.D."/>
            <person name="Konstantinidis K.T."/>
            <person name="Eloe-Fadrosh E.A."/>
            <person name="Kyrpides N.C."/>
            <person name="Woyke T."/>
        </authorList>
    </citation>
    <scope>NUCLEOTIDE SEQUENCE</scope>
    <source>
        <strain evidence="2">GVMAG-M-3300027833-11</strain>
    </source>
</reference>